<dbReference type="AlphaFoldDB" id="U1MKZ1"/>
<protein>
    <submittedName>
        <fullName evidence="2">Uncharacterized protein</fullName>
    </submittedName>
</protein>
<evidence type="ECO:0000313" key="2">
    <source>
        <dbReference type="EMBL" id="ERG90279.1"/>
    </source>
</evidence>
<reference evidence="2 3" key="1">
    <citation type="journal article" date="2013" name="PLoS ONE">
        <title>Assembly-driven community genomics of a hypersaline microbial ecosystem.</title>
        <authorList>
            <person name="Podell S."/>
            <person name="Ugalde J.A."/>
            <person name="Narasingarao P."/>
            <person name="Banfield J.F."/>
            <person name="Heidelberg K.B."/>
            <person name="Allen E.E."/>
        </authorList>
    </citation>
    <scope>NUCLEOTIDE SEQUENCE [LARGE SCALE GENOMIC DNA]</scope>
    <source>
        <strain evidence="3">J07HQW1</strain>
    </source>
</reference>
<dbReference type="EMBL" id="KE356560">
    <property type="protein sequence ID" value="ERG90279.1"/>
    <property type="molecule type" value="Genomic_DNA"/>
</dbReference>
<dbReference type="Pfam" id="PF23426">
    <property type="entry name" value="DUF7114"/>
    <property type="match status" value="2"/>
</dbReference>
<organism evidence="2 3">
    <name type="scientific">Haloquadratum walsbyi J07HQW1</name>
    <dbReference type="NCBI Taxonomy" id="1238424"/>
    <lineage>
        <taxon>Archaea</taxon>
        <taxon>Methanobacteriati</taxon>
        <taxon>Methanobacteriota</taxon>
        <taxon>Stenosarchaea group</taxon>
        <taxon>Halobacteria</taxon>
        <taxon>Halobacteriales</taxon>
        <taxon>Haloferacaceae</taxon>
        <taxon>Haloquadratum</taxon>
    </lineage>
</organism>
<feature type="region of interest" description="Disordered" evidence="1">
    <location>
        <begin position="319"/>
        <end position="342"/>
    </location>
</feature>
<dbReference type="InterPro" id="IPR055538">
    <property type="entry name" value="DUF7114"/>
</dbReference>
<accession>U1MKZ1</accession>
<gene>
    <name evidence="2" type="ORF">J07HQW1_00297</name>
</gene>
<evidence type="ECO:0000313" key="3">
    <source>
        <dbReference type="Proteomes" id="UP000030649"/>
    </source>
</evidence>
<feature type="region of interest" description="Disordered" evidence="1">
    <location>
        <begin position="49"/>
        <end position="118"/>
    </location>
</feature>
<sequence>MDDAVRVRDAAREAIMDIEPGPLRTALHTRLTDTVMTPAVLALASARALGSSDDSGDTDDIIDQDQNKDRSRSPISDGAGNASGRTHGRIAETEVDDGEACSQNSNSDSKSKKKIKTESNCDLNTETTDEASDRHQFAEYTDAAESVRRLPLIDRAAGVQLIYEGLRLTRSLADTEPWVTSATETETEIDGDINNIAASGDIDADLEVLAADVFVSRGFALLARTDAAGRAVDVVRAFGRDQTLHRTGNAENAAPDGNLEADIFALAVAVGASAVDETVTQPVLEYASELSRSYTETEATTQRLPPEEIISETVENRLNVLNTTNQGGDSDNPVPSSTTDRH</sequence>
<dbReference type="Proteomes" id="UP000030649">
    <property type="component" value="Unassembled WGS sequence"/>
</dbReference>
<proteinExistence type="predicted"/>
<name>U1MKZ1_9EURY</name>
<feature type="compositionally biased region" description="Acidic residues" evidence="1">
    <location>
        <begin position="54"/>
        <end position="63"/>
    </location>
</feature>
<dbReference type="HOGENOM" id="CLU_066582_0_0_2"/>
<evidence type="ECO:0000256" key="1">
    <source>
        <dbReference type="SAM" id="MobiDB-lite"/>
    </source>
</evidence>